<dbReference type="EMBL" id="JACVVK020000214">
    <property type="protein sequence ID" value="KAK7484180.1"/>
    <property type="molecule type" value="Genomic_DNA"/>
</dbReference>
<dbReference type="EMBL" id="JACVVK020000028">
    <property type="protein sequence ID" value="KAK7502013.1"/>
    <property type="molecule type" value="Genomic_DNA"/>
</dbReference>
<dbReference type="AlphaFoldDB" id="A0ABD0JZ83"/>
<dbReference type="Proteomes" id="UP001519460">
    <property type="component" value="Unassembled WGS sequence"/>
</dbReference>
<evidence type="ECO:0000313" key="3">
    <source>
        <dbReference type="EMBL" id="KAK7484180.1"/>
    </source>
</evidence>
<evidence type="ECO:0000313" key="5">
    <source>
        <dbReference type="Proteomes" id="UP001519460"/>
    </source>
</evidence>
<sequence>MSKRVKKHAPLLQWMSKAKPRTLKSIIKAADKDLVDTLCECGLNVLKGNVPLSPTQKKKLGKYKSVLRALAKKGTPLQKKKALLQKGGFLGALLGPVLGVLGHLLFQ</sequence>
<accession>A0ABD0JZ83</accession>
<proteinExistence type="predicted"/>
<keyword evidence="1" id="KW-1133">Transmembrane helix</keyword>
<comment type="caution">
    <text evidence="2">The sequence shown here is derived from an EMBL/GenBank/DDBJ whole genome shotgun (WGS) entry which is preliminary data.</text>
</comment>
<reference evidence="2 5" key="2">
    <citation type="journal article" date="2023" name="Sci. Data">
        <title>Genome assembly of the Korean intertidal mud-creeper Batillaria attramentaria.</title>
        <authorList>
            <person name="Patra A.K."/>
            <person name="Ho P.T."/>
            <person name="Jun S."/>
            <person name="Lee S.J."/>
            <person name="Kim Y."/>
            <person name="Won Y.J."/>
        </authorList>
    </citation>
    <scope>NUCLEOTIDE SEQUENCE [LARGE SCALE GENOMIC DNA]</scope>
    <source>
        <strain evidence="2">Wonlab-2016</strain>
    </source>
</reference>
<organism evidence="2 5">
    <name type="scientific">Batillaria attramentaria</name>
    <dbReference type="NCBI Taxonomy" id="370345"/>
    <lineage>
        <taxon>Eukaryota</taxon>
        <taxon>Metazoa</taxon>
        <taxon>Spiralia</taxon>
        <taxon>Lophotrochozoa</taxon>
        <taxon>Mollusca</taxon>
        <taxon>Gastropoda</taxon>
        <taxon>Caenogastropoda</taxon>
        <taxon>Sorbeoconcha</taxon>
        <taxon>Cerithioidea</taxon>
        <taxon>Batillariidae</taxon>
        <taxon>Batillaria</taxon>
    </lineage>
</organism>
<reference evidence="2" key="1">
    <citation type="submission" date="2020-09" db="EMBL/GenBank/DDBJ databases">
        <authorList>
            <person name="Won Y."/>
        </authorList>
    </citation>
    <scope>NUCLEOTIDE SEQUENCE</scope>
    <source>
        <strain evidence="2">Wonlab-2016</strain>
        <tissue evidence="2">Foot muscle</tissue>
    </source>
</reference>
<name>A0ABD0JZ83_9CAEN</name>
<keyword evidence="1" id="KW-0472">Membrane</keyword>
<keyword evidence="1" id="KW-0812">Transmembrane</keyword>
<protein>
    <submittedName>
        <fullName evidence="2">Uncharacterized protein</fullName>
    </submittedName>
</protein>
<feature type="transmembrane region" description="Helical" evidence="1">
    <location>
        <begin position="87"/>
        <end position="106"/>
    </location>
</feature>
<keyword evidence="5" id="KW-1185">Reference proteome</keyword>
<evidence type="ECO:0000313" key="2">
    <source>
        <dbReference type="EMBL" id="KAK7480030.1"/>
    </source>
</evidence>
<evidence type="ECO:0000256" key="1">
    <source>
        <dbReference type="SAM" id="Phobius"/>
    </source>
</evidence>
<gene>
    <name evidence="4" type="ORF">BaRGS_00006765</name>
    <name evidence="3" type="ORF">BaRGS_00024550</name>
    <name evidence="2" type="ORF">BaRGS_00028763</name>
</gene>
<dbReference type="EMBL" id="JACVVK020000290">
    <property type="protein sequence ID" value="KAK7480030.1"/>
    <property type="molecule type" value="Genomic_DNA"/>
</dbReference>
<reference evidence="2" key="3">
    <citation type="submission" date="2023-01" db="EMBL/GenBank/DDBJ databases">
        <authorList>
            <person name="Patra A."/>
        </authorList>
    </citation>
    <scope>NUCLEOTIDE SEQUENCE</scope>
    <source>
        <strain evidence="2">Wonlab-2016</strain>
        <tissue evidence="2">Foot muscle</tissue>
    </source>
</reference>
<evidence type="ECO:0000313" key="4">
    <source>
        <dbReference type="EMBL" id="KAK7502013.1"/>
    </source>
</evidence>